<dbReference type="Pfam" id="PF13537">
    <property type="entry name" value="GATase_7"/>
    <property type="match status" value="1"/>
</dbReference>
<reference evidence="6" key="1">
    <citation type="submission" date="2016-10" db="EMBL/GenBank/DDBJ databases">
        <authorList>
            <person name="de Groot N.N."/>
        </authorList>
    </citation>
    <scope>NUCLEOTIDE SEQUENCE</scope>
</reference>
<keyword evidence="6" id="KW-0436">Ligase</keyword>
<keyword evidence="2" id="KW-0547">Nucleotide-binding</keyword>
<evidence type="ECO:0000256" key="3">
    <source>
        <dbReference type="ARBA" id="ARBA00022840"/>
    </source>
</evidence>
<dbReference type="NCBIfam" id="TIGR01536">
    <property type="entry name" value="asn_synth_AEB"/>
    <property type="match status" value="1"/>
</dbReference>
<evidence type="ECO:0000313" key="6">
    <source>
        <dbReference type="EMBL" id="SFV62777.1"/>
    </source>
</evidence>
<evidence type="ECO:0000259" key="5">
    <source>
        <dbReference type="PROSITE" id="PS51278"/>
    </source>
</evidence>
<evidence type="ECO:0000256" key="4">
    <source>
        <dbReference type="ARBA" id="ARBA00022962"/>
    </source>
</evidence>
<dbReference type="SUPFAM" id="SSF52402">
    <property type="entry name" value="Adenine nucleotide alpha hydrolases-like"/>
    <property type="match status" value="1"/>
</dbReference>
<name>A0A1W1CAK5_9ZZZZ</name>
<dbReference type="Gene3D" id="3.60.20.10">
    <property type="entry name" value="Glutamine Phosphoribosylpyrophosphate, subunit 1, domain 1"/>
    <property type="match status" value="1"/>
</dbReference>
<keyword evidence="4" id="KW-0315">Glutamine amidotransferase</keyword>
<evidence type="ECO:0000256" key="1">
    <source>
        <dbReference type="ARBA" id="ARBA00005752"/>
    </source>
</evidence>
<protein>
    <submittedName>
        <fullName evidence="6">Asparagine synthetase [glutamine-hydrolyzing]</fullName>
        <ecNumber evidence="6">6.3.5.4</ecNumber>
    </submittedName>
</protein>
<dbReference type="InterPro" id="IPR001962">
    <property type="entry name" value="Asn_synthase"/>
</dbReference>
<dbReference type="EC" id="6.3.5.4" evidence="6"/>
<dbReference type="GO" id="GO:0005524">
    <property type="term" value="F:ATP binding"/>
    <property type="evidence" value="ECO:0007669"/>
    <property type="project" value="UniProtKB-KW"/>
</dbReference>
<dbReference type="InterPro" id="IPR006426">
    <property type="entry name" value="Asn_synth_AEB"/>
</dbReference>
<dbReference type="GO" id="GO:0004066">
    <property type="term" value="F:asparagine synthase (glutamine-hydrolyzing) activity"/>
    <property type="evidence" value="ECO:0007669"/>
    <property type="project" value="UniProtKB-EC"/>
</dbReference>
<dbReference type="Gene3D" id="3.40.50.620">
    <property type="entry name" value="HUPs"/>
    <property type="match status" value="1"/>
</dbReference>
<dbReference type="CDD" id="cd01991">
    <property type="entry name" value="Asn_synthase_B_C"/>
    <property type="match status" value="1"/>
</dbReference>
<dbReference type="InterPro" id="IPR014729">
    <property type="entry name" value="Rossmann-like_a/b/a_fold"/>
</dbReference>
<organism evidence="6">
    <name type="scientific">hydrothermal vent metagenome</name>
    <dbReference type="NCBI Taxonomy" id="652676"/>
    <lineage>
        <taxon>unclassified sequences</taxon>
        <taxon>metagenomes</taxon>
        <taxon>ecological metagenomes</taxon>
    </lineage>
</organism>
<dbReference type="InterPro" id="IPR051786">
    <property type="entry name" value="ASN_synthetase/amidase"/>
</dbReference>
<dbReference type="PIRSF" id="PIRSF001589">
    <property type="entry name" value="Asn_synthetase_glu-h"/>
    <property type="match status" value="1"/>
</dbReference>
<sequence>MCGVVGALSLNRQSIDVKYAKPMADKIAHRGPDDAGYLFVHTGARHERGVSFYHNLTDYKFKSIEDMLPVIESDSVQAELNYHDYDLYMGHRRLSILDISRAGHQPMSDLSKNIWLAYNGEVYNFKELRAELKKLGHQFKSNTDTEVIIYAYIEWGIECIERFNGMFAFSLYDNFKKKFYLVRDRYGIKPIYYHITDENTLIYASEIKSILEYKEYKPQIDKEALLEYFTFQNIFTNKTLHRDIQILESGHYFEIDLESKEIDKKQYWDFDFSEPLKLKDEREYIEELDRLFSQAVKRQLVADVPVGSYLSGGMDSGSITAIASKHFRGSNDYLKTFTVGFDLSSASGMELTFDERAKAEYMSYKFKTEHYEMVLKSGDMERCMLDFAYHLEEPRVGQSYPNYYASKLASKFVKVVLSGAGGDELFAGYPWRYYRATNNKNFDCYIDKYYSFWKRLIDNRDVKKVFAPIYDEVKNVWTRDIFADVFKTPSSLQTPEEYINHSLYFEAKTFLHGILVVDDKLSMAHSIETRVPFLDNDLVNFAQKVPVNLKLGNLQQVTRMDENEIGKMQKTNDGKLILRKSMSRHIPKDIHQAVKQGFSSPDNSWFKGESIEFVRDKLLNKNANIYKYMDRGAIERLVNEHLSGEKNRRLFIWSLLNFEEWSNIYED</sequence>
<evidence type="ECO:0000256" key="2">
    <source>
        <dbReference type="ARBA" id="ARBA00022741"/>
    </source>
</evidence>
<dbReference type="GO" id="GO:0005829">
    <property type="term" value="C:cytosol"/>
    <property type="evidence" value="ECO:0007669"/>
    <property type="project" value="TreeGrafter"/>
</dbReference>
<accession>A0A1W1CAK5</accession>
<dbReference type="PANTHER" id="PTHR43284:SF1">
    <property type="entry name" value="ASPARAGINE SYNTHETASE"/>
    <property type="match status" value="1"/>
</dbReference>
<dbReference type="SUPFAM" id="SSF56235">
    <property type="entry name" value="N-terminal nucleophile aminohydrolases (Ntn hydrolases)"/>
    <property type="match status" value="1"/>
</dbReference>
<dbReference type="CDD" id="cd00712">
    <property type="entry name" value="AsnB"/>
    <property type="match status" value="1"/>
</dbReference>
<keyword evidence="3" id="KW-0067">ATP-binding</keyword>
<comment type="similarity">
    <text evidence="1">Belongs to the asparagine synthetase family.</text>
</comment>
<dbReference type="EMBL" id="FPHE01000118">
    <property type="protein sequence ID" value="SFV62777.1"/>
    <property type="molecule type" value="Genomic_DNA"/>
</dbReference>
<dbReference type="GO" id="GO:0006529">
    <property type="term" value="P:asparagine biosynthetic process"/>
    <property type="evidence" value="ECO:0007669"/>
    <property type="project" value="InterPro"/>
</dbReference>
<dbReference type="InterPro" id="IPR029055">
    <property type="entry name" value="Ntn_hydrolases_N"/>
</dbReference>
<gene>
    <name evidence="6" type="ORF">MNB_SV-12-1618</name>
</gene>
<dbReference type="AlphaFoldDB" id="A0A1W1CAK5"/>
<dbReference type="InterPro" id="IPR017932">
    <property type="entry name" value="GATase_2_dom"/>
</dbReference>
<dbReference type="PROSITE" id="PS51278">
    <property type="entry name" value="GATASE_TYPE_2"/>
    <property type="match status" value="1"/>
</dbReference>
<dbReference type="PANTHER" id="PTHR43284">
    <property type="entry name" value="ASPARAGINE SYNTHETASE (GLUTAMINE-HYDROLYZING)"/>
    <property type="match status" value="1"/>
</dbReference>
<dbReference type="InterPro" id="IPR033738">
    <property type="entry name" value="AsnB_N"/>
</dbReference>
<dbReference type="Pfam" id="PF00733">
    <property type="entry name" value="Asn_synthase"/>
    <property type="match status" value="1"/>
</dbReference>
<feature type="domain" description="Glutamine amidotransferase type-2" evidence="5">
    <location>
        <begin position="2"/>
        <end position="258"/>
    </location>
</feature>
<proteinExistence type="inferred from homology"/>